<feature type="coiled-coil region" evidence="1">
    <location>
        <begin position="431"/>
        <end position="472"/>
    </location>
</feature>
<dbReference type="Gene3D" id="3.40.50.720">
    <property type="entry name" value="NAD(P)-binding Rossmann-like Domain"/>
    <property type="match status" value="2"/>
</dbReference>
<keyword evidence="5" id="KW-1185">Reference proteome</keyword>
<dbReference type="AlphaFoldDB" id="L1IUT2"/>
<protein>
    <recommendedName>
        <fullName evidence="6">RCK N-terminal domain-containing protein</fullName>
    </recommendedName>
</protein>
<proteinExistence type="predicted"/>
<dbReference type="SUPFAM" id="SSF51735">
    <property type="entry name" value="NAD(P)-binding Rossmann-fold domains"/>
    <property type="match status" value="1"/>
</dbReference>
<evidence type="ECO:0000256" key="2">
    <source>
        <dbReference type="SAM" id="MobiDB-lite"/>
    </source>
</evidence>
<dbReference type="KEGG" id="gtt:GUITHDRAFT_114152"/>
<reference evidence="3 5" key="1">
    <citation type="journal article" date="2012" name="Nature">
        <title>Algal genomes reveal evolutionary mosaicism and the fate of nucleomorphs.</title>
        <authorList>
            <consortium name="DOE Joint Genome Institute"/>
            <person name="Curtis B.A."/>
            <person name="Tanifuji G."/>
            <person name="Burki F."/>
            <person name="Gruber A."/>
            <person name="Irimia M."/>
            <person name="Maruyama S."/>
            <person name="Arias M.C."/>
            <person name="Ball S.G."/>
            <person name="Gile G.H."/>
            <person name="Hirakawa Y."/>
            <person name="Hopkins J.F."/>
            <person name="Kuo A."/>
            <person name="Rensing S.A."/>
            <person name="Schmutz J."/>
            <person name="Symeonidi A."/>
            <person name="Elias M."/>
            <person name="Eveleigh R.J."/>
            <person name="Herman E.K."/>
            <person name="Klute M.J."/>
            <person name="Nakayama T."/>
            <person name="Obornik M."/>
            <person name="Reyes-Prieto A."/>
            <person name="Armbrust E.V."/>
            <person name="Aves S.J."/>
            <person name="Beiko R.G."/>
            <person name="Coutinho P."/>
            <person name="Dacks J.B."/>
            <person name="Durnford D.G."/>
            <person name="Fast N.M."/>
            <person name="Green B.R."/>
            <person name="Grisdale C.J."/>
            <person name="Hempel F."/>
            <person name="Henrissat B."/>
            <person name="Hoppner M.P."/>
            <person name="Ishida K."/>
            <person name="Kim E."/>
            <person name="Koreny L."/>
            <person name="Kroth P.G."/>
            <person name="Liu Y."/>
            <person name="Malik S.B."/>
            <person name="Maier U.G."/>
            <person name="McRose D."/>
            <person name="Mock T."/>
            <person name="Neilson J.A."/>
            <person name="Onodera N.T."/>
            <person name="Poole A.M."/>
            <person name="Pritham E.J."/>
            <person name="Richards T.A."/>
            <person name="Rocap G."/>
            <person name="Roy S.W."/>
            <person name="Sarai C."/>
            <person name="Schaack S."/>
            <person name="Shirato S."/>
            <person name="Slamovits C.H."/>
            <person name="Spencer D.F."/>
            <person name="Suzuki S."/>
            <person name="Worden A.Z."/>
            <person name="Zauner S."/>
            <person name="Barry K."/>
            <person name="Bell C."/>
            <person name="Bharti A.K."/>
            <person name="Crow J.A."/>
            <person name="Grimwood J."/>
            <person name="Kramer R."/>
            <person name="Lindquist E."/>
            <person name="Lucas S."/>
            <person name="Salamov A."/>
            <person name="McFadden G.I."/>
            <person name="Lane C.E."/>
            <person name="Keeling P.J."/>
            <person name="Gray M.W."/>
            <person name="Grigoriev I.V."/>
            <person name="Archibald J.M."/>
        </authorList>
    </citation>
    <scope>NUCLEOTIDE SEQUENCE</scope>
    <source>
        <strain evidence="3 5">CCMP2712</strain>
    </source>
</reference>
<dbReference type="InterPro" id="IPR036291">
    <property type="entry name" value="NAD(P)-bd_dom_sf"/>
</dbReference>
<dbReference type="PaxDb" id="55529-EKX39654"/>
<accession>L1IUT2</accession>
<reference evidence="5" key="2">
    <citation type="submission" date="2012-11" db="EMBL/GenBank/DDBJ databases">
        <authorList>
            <person name="Kuo A."/>
            <person name="Curtis B.A."/>
            <person name="Tanifuji G."/>
            <person name="Burki F."/>
            <person name="Gruber A."/>
            <person name="Irimia M."/>
            <person name="Maruyama S."/>
            <person name="Arias M.C."/>
            <person name="Ball S.G."/>
            <person name="Gile G.H."/>
            <person name="Hirakawa Y."/>
            <person name="Hopkins J.F."/>
            <person name="Rensing S.A."/>
            <person name="Schmutz J."/>
            <person name="Symeonidi A."/>
            <person name="Elias M."/>
            <person name="Eveleigh R.J."/>
            <person name="Herman E.K."/>
            <person name="Klute M.J."/>
            <person name="Nakayama T."/>
            <person name="Obornik M."/>
            <person name="Reyes-Prieto A."/>
            <person name="Armbrust E.V."/>
            <person name="Aves S.J."/>
            <person name="Beiko R.G."/>
            <person name="Coutinho P."/>
            <person name="Dacks J.B."/>
            <person name="Durnford D.G."/>
            <person name="Fast N.M."/>
            <person name="Green B.R."/>
            <person name="Grisdale C."/>
            <person name="Hempe F."/>
            <person name="Henrissat B."/>
            <person name="Hoppner M.P."/>
            <person name="Ishida K.-I."/>
            <person name="Kim E."/>
            <person name="Koreny L."/>
            <person name="Kroth P.G."/>
            <person name="Liu Y."/>
            <person name="Malik S.-B."/>
            <person name="Maier U.G."/>
            <person name="McRose D."/>
            <person name="Mock T."/>
            <person name="Neilson J.A."/>
            <person name="Onodera N.T."/>
            <person name="Poole A.M."/>
            <person name="Pritham E.J."/>
            <person name="Richards T.A."/>
            <person name="Rocap G."/>
            <person name="Roy S.W."/>
            <person name="Sarai C."/>
            <person name="Schaack S."/>
            <person name="Shirato S."/>
            <person name="Slamovits C.H."/>
            <person name="Spencer D.F."/>
            <person name="Suzuki S."/>
            <person name="Worden A.Z."/>
            <person name="Zauner S."/>
            <person name="Barry K."/>
            <person name="Bell C."/>
            <person name="Bharti A.K."/>
            <person name="Crow J.A."/>
            <person name="Grimwood J."/>
            <person name="Kramer R."/>
            <person name="Lindquist E."/>
            <person name="Lucas S."/>
            <person name="Salamov A."/>
            <person name="McFadden G.I."/>
            <person name="Lane C.E."/>
            <person name="Keeling P.J."/>
            <person name="Gray M.W."/>
            <person name="Grigoriev I.V."/>
            <person name="Archibald J.M."/>
        </authorList>
    </citation>
    <scope>NUCLEOTIDE SEQUENCE</scope>
    <source>
        <strain evidence="5">CCMP2712</strain>
    </source>
</reference>
<evidence type="ECO:0000313" key="3">
    <source>
        <dbReference type="EMBL" id="EKX39654.1"/>
    </source>
</evidence>
<dbReference type="Proteomes" id="UP000011087">
    <property type="component" value="Unassembled WGS sequence"/>
</dbReference>
<gene>
    <name evidence="3" type="ORF">GUITHDRAFT_114152</name>
</gene>
<evidence type="ECO:0000313" key="4">
    <source>
        <dbReference type="EnsemblProtists" id="EKX39654"/>
    </source>
</evidence>
<dbReference type="OrthoDB" id="10662091at2759"/>
<reference evidence="4" key="3">
    <citation type="submission" date="2016-03" db="UniProtKB">
        <authorList>
            <consortium name="EnsemblProtists"/>
        </authorList>
    </citation>
    <scope>IDENTIFICATION</scope>
</reference>
<sequence length="638" mass="71585">MISTLAWSSKIFDQEIVAVVIVSTLLSIGFSCTGQALEFQANAPPARMKSWIRDAQWESGFCFNKHVVLLGFNETGQQIAEFFRHKGQDVVMIDLDPELFVVLKKLYHGAEVKIAIGWLLGYADLSAELSCALERPSMGNIEDEGSDPQAPSHSKDADFNSSAHAAGSPPANGCGQSQTTTKHISTAKYCCTPLAMKGWSSSGGTGTNIFPVYADPENRETWEAFNLANAALVVSCMVDGQEAEVLGSLVQVQLAEKLKEAGVPFMAVTNSNNEARELYAHGCAYAIQQEYLASCLLKKLLLMEVEAEIDKNRQDLHSSSVYLDRLVASSPAIACITSPTSRSKSISKIFTSSATFFENKTAVDKRKQRQVLIRQVRQSVSICGAMAELADAVARARSRKLRLCKEQEDAHRIRRPEDQRKNYQQRRFELTMKMKQQKASKEKELEHIRNDVVTLKQEHRRLQIRMEEMARTQLLDWKSLPSAEAFIEREGSLLLDSARPDVVLFVCEQEIEKLTASQEQKQLSVDVVAQDMQGLQMNQARLSRLLPMAKLLKVVCDLRAELIRKRERDSSMTREASHRDAIVRPEEQELAMSNPAETSQQIEVETPTVCSRCTKEYFPSKNTPTSCRFDDYMTLRHE</sequence>
<name>L1IUT2_GUITC</name>
<evidence type="ECO:0008006" key="6">
    <source>
        <dbReference type="Google" id="ProtNLM"/>
    </source>
</evidence>
<feature type="region of interest" description="Disordered" evidence="2">
    <location>
        <begin position="138"/>
        <end position="179"/>
    </location>
</feature>
<dbReference type="HOGENOM" id="CLU_429285_0_0_1"/>
<evidence type="ECO:0000256" key="1">
    <source>
        <dbReference type="SAM" id="Coils"/>
    </source>
</evidence>
<keyword evidence="1" id="KW-0175">Coiled coil</keyword>
<dbReference type="RefSeq" id="XP_005826634.1">
    <property type="nucleotide sequence ID" value="XM_005826577.1"/>
</dbReference>
<dbReference type="GeneID" id="17296463"/>
<evidence type="ECO:0000313" key="5">
    <source>
        <dbReference type="Proteomes" id="UP000011087"/>
    </source>
</evidence>
<dbReference type="EMBL" id="JH993037">
    <property type="protein sequence ID" value="EKX39654.1"/>
    <property type="molecule type" value="Genomic_DNA"/>
</dbReference>
<dbReference type="EnsemblProtists" id="EKX39654">
    <property type="protein sequence ID" value="EKX39654"/>
    <property type="gene ID" value="GUITHDRAFT_114152"/>
</dbReference>
<organism evidence="3">
    <name type="scientific">Guillardia theta (strain CCMP2712)</name>
    <name type="common">Cryptophyte</name>
    <dbReference type="NCBI Taxonomy" id="905079"/>
    <lineage>
        <taxon>Eukaryota</taxon>
        <taxon>Cryptophyceae</taxon>
        <taxon>Pyrenomonadales</taxon>
        <taxon>Geminigeraceae</taxon>
        <taxon>Guillardia</taxon>
    </lineage>
</organism>